<accession>A0A3L8RXN2</accession>
<gene>
    <name evidence="2" type="ORF">DV515_00014672</name>
</gene>
<sequence>MITTSLGDTPSPLSAGTIAHLWHHPGDINKEQNTIAARGMAGVPSRSADSECQGACPHTAEVSVPRPDTRTAPGRSAQRAGGDARSARHTGSCGERLCAALQGLG</sequence>
<protein>
    <submittedName>
        <fullName evidence="2">Uncharacterized protein</fullName>
    </submittedName>
</protein>
<evidence type="ECO:0000313" key="3">
    <source>
        <dbReference type="Proteomes" id="UP000276834"/>
    </source>
</evidence>
<dbReference type="EMBL" id="QUSF01000136">
    <property type="protein sequence ID" value="RLV89887.1"/>
    <property type="molecule type" value="Genomic_DNA"/>
</dbReference>
<reference evidence="2 3" key="1">
    <citation type="journal article" date="2018" name="Proc. R. Soc. B">
        <title>A non-coding region near Follistatin controls head colour polymorphism in the Gouldian finch.</title>
        <authorList>
            <person name="Toomey M.B."/>
            <person name="Marques C.I."/>
            <person name="Andrade P."/>
            <person name="Araujo P.M."/>
            <person name="Sabatino S."/>
            <person name="Gazda M.A."/>
            <person name="Afonso S."/>
            <person name="Lopes R.J."/>
            <person name="Corbo J.C."/>
            <person name="Carneiro M."/>
        </authorList>
    </citation>
    <scope>NUCLEOTIDE SEQUENCE [LARGE SCALE GENOMIC DNA]</scope>
    <source>
        <strain evidence="2">Red01</strain>
        <tissue evidence="2">Muscle</tissue>
    </source>
</reference>
<comment type="caution">
    <text evidence="2">The sequence shown here is derived from an EMBL/GenBank/DDBJ whole genome shotgun (WGS) entry which is preliminary data.</text>
</comment>
<evidence type="ECO:0000313" key="2">
    <source>
        <dbReference type="EMBL" id="RLV89887.1"/>
    </source>
</evidence>
<keyword evidence="3" id="KW-1185">Reference proteome</keyword>
<dbReference type="AlphaFoldDB" id="A0A3L8RXN2"/>
<proteinExistence type="predicted"/>
<name>A0A3L8RXN2_CHLGU</name>
<dbReference type="Proteomes" id="UP000276834">
    <property type="component" value="Unassembled WGS sequence"/>
</dbReference>
<evidence type="ECO:0000256" key="1">
    <source>
        <dbReference type="SAM" id="MobiDB-lite"/>
    </source>
</evidence>
<organism evidence="2 3">
    <name type="scientific">Chloebia gouldiae</name>
    <name type="common">Gouldian finch</name>
    <name type="synonym">Erythrura gouldiae</name>
    <dbReference type="NCBI Taxonomy" id="44316"/>
    <lineage>
        <taxon>Eukaryota</taxon>
        <taxon>Metazoa</taxon>
        <taxon>Chordata</taxon>
        <taxon>Craniata</taxon>
        <taxon>Vertebrata</taxon>
        <taxon>Euteleostomi</taxon>
        <taxon>Archelosauria</taxon>
        <taxon>Archosauria</taxon>
        <taxon>Dinosauria</taxon>
        <taxon>Saurischia</taxon>
        <taxon>Theropoda</taxon>
        <taxon>Coelurosauria</taxon>
        <taxon>Aves</taxon>
        <taxon>Neognathae</taxon>
        <taxon>Neoaves</taxon>
        <taxon>Telluraves</taxon>
        <taxon>Australaves</taxon>
        <taxon>Passeriformes</taxon>
        <taxon>Passeroidea</taxon>
        <taxon>Passeridae</taxon>
        <taxon>Chloebia</taxon>
    </lineage>
</organism>
<feature type="region of interest" description="Disordered" evidence="1">
    <location>
        <begin position="40"/>
        <end position="92"/>
    </location>
</feature>